<dbReference type="Pfam" id="PF00512">
    <property type="entry name" value="HisKA"/>
    <property type="match status" value="1"/>
</dbReference>
<comment type="similarity">
    <text evidence="2">In the N-terminal section; belongs to the phytochrome family.</text>
</comment>
<name>A0A1Z4LVU6_9CYAN</name>
<evidence type="ECO:0000256" key="6">
    <source>
        <dbReference type="ARBA" id="ARBA00022777"/>
    </source>
</evidence>
<organism evidence="10 11">
    <name type="scientific">Calothrix parasitica NIES-267</name>
    <dbReference type="NCBI Taxonomy" id="1973488"/>
    <lineage>
        <taxon>Bacteria</taxon>
        <taxon>Bacillati</taxon>
        <taxon>Cyanobacteriota</taxon>
        <taxon>Cyanophyceae</taxon>
        <taxon>Nostocales</taxon>
        <taxon>Calotrichaceae</taxon>
        <taxon>Calothrix</taxon>
    </lineage>
</organism>
<dbReference type="SUPFAM" id="SSF55874">
    <property type="entry name" value="ATPase domain of HSP90 chaperone/DNA topoisomerase II/histidine kinase"/>
    <property type="match status" value="1"/>
</dbReference>
<dbReference type="CDD" id="cd00082">
    <property type="entry name" value="HisKA"/>
    <property type="match status" value="1"/>
</dbReference>
<comment type="catalytic activity">
    <reaction evidence="1">
        <text>ATP + protein L-histidine = ADP + protein N-phospho-L-histidine.</text>
        <dbReference type="EC" id="2.7.13.3"/>
    </reaction>
</comment>
<dbReference type="Gene3D" id="1.10.287.130">
    <property type="match status" value="1"/>
</dbReference>
<dbReference type="InterPro" id="IPR003594">
    <property type="entry name" value="HATPase_dom"/>
</dbReference>
<dbReference type="OrthoDB" id="568844at2"/>
<dbReference type="InterPro" id="IPR003661">
    <property type="entry name" value="HisK_dim/P_dom"/>
</dbReference>
<protein>
    <recommendedName>
        <fullName evidence="8">Circadian input-output histidine kinase CikA</fullName>
        <ecNumber evidence="3">2.7.13.3</ecNumber>
    </recommendedName>
</protein>
<feature type="domain" description="Histidine kinase" evidence="9">
    <location>
        <begin position="173"/>
        <end position="399"/>
    </location>
</feature>
<dbReference type="InterPro" id="IPR004358">
    <property type="entry name" value="Sig_transdc_His_kin-like_C"/>
</dbReference>
<evidence type="ECO:0000256" key="5">
    <source>
        <dbReference type="ARBA" id="ARBA00022679"/>
    </source>
</evidence>
<dbReference type="InterPro" id="IPR025751">
    <property type="entry name" value="RsbRD_N_dom"/>
</dbReference>
<evidence type="ECO:0000256" key="4">
    <source>
        <dbReference type="ARBA" id="ARBA00022553"/>
    </source>
</evidence>
<reference evidence="10 11" key="1">
    <citation type="submission" date="2017-06" db="EMBL/GenBank/DDBJ databases">
        <title>Genome sequencing of cyanobaciteial culture collection at National Institute for Environmental Studies (NIES).</title>
        <authorList>
            <person name="Hirose Y."/>
            <person name="Shimura Y."/>
            <person name="Fujisawa T."/>
            <person name="Nakamura Y."/>
            <person name="Kawachi M."/>
        </authorList>
    </citation>
    <scope>NUCLEOTIDE SEQUENCE [LARGE SCALE GENOMIC DNA]</scope>
    <source>
        <strain evidence="10 11">NIES-267</strain>
    </source>
</reference>
<dbReference type="SUPFAM" id="SSF47384">
    <property type="entry name" value="Homodimeric domain of signal transducing histidine kinase"/>
    <property type="match status" value="1"/>
</dbReference>
<dbReference type="Proteomes" id="UP000218418">
    <property type="component" value="Chromosome"/>
</dbReference>
<dbReference type="GO" id="GO:0000155">
    <property type="term" value="F:phosphorelay sensor kinase activity"/>
    <property type="evidence" value="ECO:0007669"/>
    <property type="project" value="InterPro"/>
</dbReference>
<keyword evidence="7" id="KW-0902">Two-component regulatory system</keyword>
<keyword evidence="6 10" id="KW-0418">Kinase</keyword>
<dbReference type="FunFam" id="3.30.565.10:FF:000010">
    <property type="entry name" value="Sensor histidine kinase RcsC"/>
    <property type="match status" value="1"/>
</dbReference>
<dbReference type="Pfam" id="PF14361">
    <property type="entry name" value="RsbRD_N"/>
    <property type="match status" value="1"/>
</dbReference>
<proteinExistence type="inferred from homology"/>
<dbReference type="PANTHER" id="PTHR43711">
    <property type="entry name" value="TWO-COMPONENT HISTIDINE KINASE"/>
    <property type="match status" value="1"/>
</dbReference>
<dbReference type="InterPro" id="IPR036890">
    <property type="entry name" value="HATPase_C_sf"/>
</dbReference>
<dbReference type="SMART" id="SM00387">
    <property type="entry name" value="HATPase_c"/>
    <property type="match status" value="1"/>
</dbReference>
<dbReference type="Gene3D" id="3.30.565.10">
    <property type="entry name" value="Histidine kinase-like ATPase, C-terminal domain"/>
    <property type="match status" value="1"/>
</dbReference>
<evidence type="ECO:0000259" key="9">
    <source>
        <dbReference type="PROSITE" id="PS50109"/>
    </source>
</evidence>
<dbReference type="AlphaFoldDB" id="A0A1Z4LVU6"/>
<dbReference type="PROSITE" id="PS50109">
    <property type="entry name" value="HIS_KIN"/>
    <property type="match status" value="1"/>
</dbReference>
<evidence type="ECO:0000256" key="8">
    <source>
        <dbReference type="ARBA" id="ARBA00074306"/>
    </source>
</evidence>
<dbReference type="SMART" id="SM00388">
    <property type="entry name" value="HisKA"/>
    <property type="match status" value="1"/>
</dbReference>
<keyword evidence="5" id="KW-0808">Transferase</keyword>
<dbReference type="PRINTS" id="PR00344">
    <property type="entry name" value="BCTRLSENSOR"/>
</dbReference>
<dbReference type="EC" id="2.7.13.3" evidence="3"/>
<accession>A0A1Z4LVU6</accession>
<evidence type="ECO:0000256" key="1">
    <source>
        <dbReference type="ARBA" id="ARBA00000085"/>
    </source>
</evidence>
<dbReference type="Pfam" id="PF02518">
    <property type="entry name" value="HATPase_c"/>
    <property type="match status" value="1"/>
</dbReference>
<evidence type="ECO:0000256" key="2">
    <source>
        <dbReference type="ARBA" id="ARBA00006402"/>
    </source>
</evidence>
<evidence type="ECO:0000256" key="3">
    <source>
        <dbReference type="ARBA" id="ARBA00012438"/>
    </source>
</evidence>
<dbReference type="InterPro" id="IPR005467">
    <property type="entry name" value="His_kinase_dom"/>
</dbReference>
<dbReference type="InterPro" id="IPR050736">
    <property type="entry name" value="Sensor_HK_Regulatory"/>
</dbReference>
<evidence type="ECO:0000313" key="11">
    <source>
        <dbReference type="Proteomes" id="UP000218418"/>
    </source>
</evidence>
<evidence type="ECO:0000256" key="7">
    <source>
        <dbReference type="ARBA" id="ARBA00023012"/>
    </source>
</evidence>
<dbReference type="EMBL" id="AP018227">
    <property type="protein sequence ID" value="BAY85261.1"/>
    <property type="molecule type" value="Genomic_DNA"/>
</dbReference>
<dbReference type="InterPro" id="IPR036097">
    <property type="entry name" value="HisK_dim/P_sf"/>
</dbReference>
<keyword evidence="11" id="KW-1185">Reference proteome</keyword>
<gene>
    <name evidence="10" type="ORF">NIES267_47600</name>
</gene>
<keyword evidence="4" id="KW-0597">Phosphoprotein</keyword>
<sequence length="403" mass="44981">MSKDLGQALLAKTEVIIENWIAAIRDNVEDIESSRGLAYKSVRNSIPLVLEALATLLSQSLTSETQELEDKGLKHGIVRAEQGYDVTEILVEYGLLRKVIFAALKPDLLLFSGDKILETVEKIDTIIDEVVSLSLESYVEERLKELQELQSQLILNNQELNRLVAMQKESVSYLAHELKSPLNSIMGFSSILLKQQQKIAQGQDTSLNLKLTEKVIKNGRQLLRLINDTLEISRINAGKVPLNLEWVDVASQIKMIVEAMDISAREKNLEVIMKCDSNSEKVLTDPLRLQQIITNLFSNAIRYTSEGNITITYVANNDNDNDYWSIIISDTGIGISEEAQAQIFESYFRVGTEASYSPNSTGLGLTIVEKLVKLLKGKIDLVSKPKEGSTFTITFPKETTLSS</sequence>
<evidence type="ECO:0000313" key="10">
    <source>
        <dbReference type="EMBL" id="BAY85261.1"/>
    </source>
</evidence>
<dbReference type="PANTHER" id="PTHR43711:SF1">
    <property type="entry name" value="HISTIDINE KINASE 1"/>
    <property type="match status" value="1"/>
</dbReference>